<evidence type="ECO:0000313" key="3">
    <source>
        <dbReference type="EMBL" id="GIE95929.1"/>
    </source>
</evidence>
<feature type="region of interest" description="Disordered" evidence="1">
    <location>
        <begin position="113"/>
        <end position="150"/>
    </location>
</feature>
<comment type="caution">
    <text evidence="3">The sequence shown here is derived from an EMBL/GenBank/DDBJ whole genome shotgun (WGS) entry which is preliminary data.</text>
</comment>
<evidence type="ECO:0000256" key="1">
    <source>
        <dbReference type="SAM" id="MobiDB-lite"/>
    </source>
</evidence>
<dbReference type="InterPro" id="IPR014757">
    <property type="entry name" value="Tscrpt_reg_IclR_C"/>
</dbReference>
<evidence type="ECO:0000259" key="2">
    <source>
        <dbReference type="PROSITE" id="PS51078"/>
    </source>
</evidence>
<dbReference type="EMBL" id="BOMV01000039">
    <property type="protein sequence ID" value="GIE95929.1"/>
    <property type="molecule type" value="Genomic_DNA"/>
</dbReference>
<feature type="domain" description="IclR-ED" evidence="2">
    <location>
        <begin position="1"/>
        <end position="126"/>
    </location>
</feature>
<proteinExistence type="predicted"/>
<evidence type="ECO:0000313" key="4">
    <source>
        <dbReference type="Proteomes" id="UP000636960"/>
    </source>
</evidence>
<keyword evidence="4" id="KW-1185">Reference proteome</keyword>
<dbReference type="Proteomes" id="UP000636960">
    <property type="component" value="Unassembled WGS sequence"/>
</dbReference>
<name>A0A919JZ70_9ACTN</name>
<protein>
    <recommendedName>
        <fullName evidence="2">IclR-ED domain-containing protein</fullName>
    </recommendedName>
</protein>
<dbReference type="InterPro" id="IPR029016">
    <property type="entry name" value="GAF-like_dom_sf"/>
</dbReference>
<dbReference type="AlphaFoldDB" id="A0A919JZ70"/>
<dbReference type="PROSITE" id="PS51078">
    <property type="entry name" value="ICLR_ED"/>
    <property type="match status" value="1"/>
</dbReference>
<gene>
    <name evidence="3" type="ORF">Ari01nite_33940</name>
</gene>
<reference evidence="3" key="1">
    <citation type="submission" date="2021-01" db="EMBL/GenBank/DDBJ databases">
        <title>Whole genome shotgun sequence of Actinoplanes rishiriensis NBRC 108556.</title>
        <authorList>
            <person name="Komaki H."/>
            <person name="Tamura T."/>
        </authorList>
    </citation>
    <scope>NUCLEOTIDE SEQUENCE</scope>
    <source>
        <strain evidence="3">NBRC 108556</strain>
    </source>
</reference>
<dbReference type="Gene3D" id="3.30.450.40">
    <property type="match status" value="1"/>
</dbReference>
<sequence length="150" mass="15670">MRVGTRIPLTSLGAGEVLLAYADPDLIECVLVDYPRTNGHPIASTHPIRQRLAGIRRSGVAVTRRGLRSVVVAAPVFGPSGGVVAALSAAVRATDSQHVRSGWSGWLRTGSLRNSSVPSVAGRRATKPTRTDLPPSEVRGGAGRDTATTL</sequence>
<dbReference type="SUPFAM" id="SSF55781">
    <property type="entry name" value="GAF domain-like"/>
    <property type="match status" value="1"/>
</dbReference>
<accession>A0A919JZ70</accession>
<dbReference type="Pfam" id="PF01614">
    <property type="entry name" value="IclR_C"/>
    <property type="match status" value="1"/>
</dbReference>
<organism evidence="3 4">
    <name type="scientific">Paractinoplanes rishiriensis</name>
    <dbReference type="NCBI Taxonomy" id="1050105"/>
    <lineage>
        <taxon>Bacteria</taxon>
        <taxon>Bacillati</taxon>
        <taxon>Actinomycetota</taxon>
        <taxon>Actinomycetes</taxon>
        <taxon>Micromonosporales</taxon>
        <taxon>Micromonosporaceae</taxon>
        <taxon>Paractinoplanes</taxon>
    </lineage>
</organism>